<name>A0A4Y2CWA6_ARAVE</name>
<dbReference type="AlphaFoldDB" id="A0A4Y2CWA6"/>
<dbReference type="EMBL" id="BGPR01000261">
    <property type="protein sequence ID" value="GBM08762.1"/>
    <property type="molecule type" value="Genomic_DNA"/>
</dbReference>
<keyword evidence="2" id="KW-1185">Reference proteome</keyword>
<evidence type="ECO:0000313" key="2">
    <source>
        <dbReference type="Proteomes" id="UP000499080"/>
    </source>
</evidence>
<accession>A0A4Y2CWA6</accession>
<reference evidence="1 2" key="1">
    <citation type="journal article" date="2019" name="Sci. Rep.">
        <title>Orb-weaving spider Araneus ventricosus genome elucidates the spidroin gene catalogue.</title>
        <authorList>
            <person name="Kono N."/>
            <person name="Nakamura H."/>
            <person name="Ohtoshi R."/>
            <person name="Moran D.A.P."/>
            <person name="Shinohara A."/>
            <person name="Yoshida Y."/>
            <person name="Fujiwara M."/>
            <person name="Mori M."/>
            <person name="Tomita M."/>
            <person name="Arakawa K."/>
        </authorList>
    </citation>
    <scope>NUCLEOTIDE SEQUENCE [LARGE SCALE GENOMIC DNA]</scope>
</reference>
<dbReference type="Proteomes" id="UP000499080">
    <property type="component" value="Unassembled WGS sequence"/>
</dbReference>
<proteinExistence type="predicted"/>
<organism evidence="1 2">
    <name type="scientific">Araneus ventricosus</name>
    <name type="common">Orbweaver spider</name>
    <name type="synonym">Epeira ventricosa</name>
    <dbReference type="NCBI Taxonomy" id="182803"/>
    <lineage>
        <taxon>Eukaryota</taxon>
        <taxon>Metazoa</taxon>
        <taxon>Ecdysozoa</taxon>
        <taxon>Arthropoda</taxon>
        <taxon>Chelicerata</taxon>
        <taxon>Arachnida</taxon>
        <taxon>Araneae</taxon>
        <taxon>Araneomorphae</taxon>
        <taxon>Entelegynae</taxon>
        <taxon>Araneoidea</taxon>
        <taxon>Araneidae</taxon>
        <taxon>Araneus</taxon>
    </lineage>
</organism>
<evidence type="ECO:0000313" key="1">
    <source>
        <dbReference type="EMBL" id="GBM08762.1"/>
    </source>
</evidence>
<protein>
    <submittedName>
        <fullName evidence="1">Uncharacterized protein</fullName>
    </submittedName>
</protein>
<gene>
    <name evidence="1" type="ORF">AVEN_964_1</name>
</gene>
<sequence>MELRSHFWRRILTVLGVAPNLVTDRIYSTDVSQSVTEHHLIRLSSQVDFANLISVFLWHCPPEFSVTNTLRWFDKVLTNLFTENEIMSLYCYTKLDLYNELTLLEVINKRTASVPWFYHCGRYLYFSV</sequence>
<comment type="caution">
    <text evidence="1">The sequence shown here is derived from an EMBL/GenBank/DDBJ whole genome shotgun (WGS) entry which is preliminary data.</text>
</comment>